<evidence type="ECO:0000256" key="12">
    <source>
        <dbReference type="ARBA" id="ARBA00023136"/>
    </source>
</evidence>
<keyword evidence="11 14" id="KW-0408">Iron</keyword>
<dbReference type="InterPro" id="IPR005265">
    <property type="entry name" value="HemJ-like"/>
</dbReference>
<comment type="similarity">
    <text evidence="3 14">Belongs to the HemJ family.</text>
</comment>
<keyword evidence="10" id="KW-0560">Oxidoreductase</keyword>
<dbReference type="EMBL" id="JBHLSS010000116">
    <property type="protein sequence ID" value="MFC0711427.1"/>
    <property type="molecule type" value="Genomic_DNA"/>
</dbReference>
<dbReference type="RefSeq" id="WP_376948198.1">
    <property type="nucleotide sequence ID" value="NZ_CP171449.1"/>
</dbReference>
<organism evidence="16 17">
    <name type="scientific">Azorhizophilus paspali</name>
    <name type="common">Azotobacter paspali</name>
    <dbReference type="NCBI Taxonomy" id="69963"/>
    <lineage>
        <taxon>Bacteria</taxon>
        <taxon>Pseudomonadati</taxon>
        <taxon>Pseudomonadota</taxon>
        <taxon>Gammaproteobacteria</taxon>
        <taxon>Pseudomonadales</taxon>
        <taxon>Pseudomonadaceae</taxon>
        <taxon>Azorhizophilus</taxon>
    </lineage>
</organism>
<feature type="transmembrane region" description="Helical" evidence="15">
    <location>
        <begin position="76"/>
        <end position="100"/>
    </location>
</feature>
<evidence type="ECO:0000256" key="9">
    <source>
        <dbReference type="ARBA" id="ARBA00022989"/>
    </source>
</evidence>
<gene>
    <name evidence="16" type="ORF">ACFFGX_18360</name>
</gene>
<comment type="subcellular location">
    <subcellularLocation>
        <location evidence="1">Cell membrane</location>
        <topology evidence="1">Multi-pass membrane protein</topology>
    </subcellularLocation>
</comment>
<evidence type="ECO:0000256" key="2">
    <source>
        <dbReference type="ARBA" id="ARBA00005073"/>
    </source>
</evidence>
<evidence type="ECO:0000256" key="8">
    <source>
        <dbReference type="ARBA" id="ARBA00022723"/>
    </source>
</evidence>
<dbReference type="Proteomes" id="UP001589891">
    <property type="component" value="Unassembled WGS sequence"/>
</dbReference>
<comment type="pathway">
    <text evidence="2 14">Porphyrin-containing compound metabolism; protoporphyrin-IX biosynthesis; protoporphyrin-IX from protoporphyrinogen-IX: step 1/1.</text>
</comment>
<keyword evidence="12 14" id="KW-0472">Membrane</keyword>
<reference evidence="16 17" key="1">
    <citation type="submission" date="2024-09" db="EMBL/GenBank/DDBJ databases">
        <authorList>
            <person name="Sun Q."/>
            <person name="Mori K."/>
        </authorList>
    </citation>
    <scope>NUCLEOTIDE SEQUENCE [LARGE SCALE GENOMIC DNA]</scope>
    <source>
        <strain evidence="16 17">NCAIM B.01794</strain>
    </source>
</reference>
<dbReference type="PANTHER" id="PTHR40255">
    <property type="entry name" value="UPF0093 MEMBRANE PROTEIN SLR1790"/>
    <property type="match status" value="1"/>
</dbReference>
<dbReference type="Pfam" id="PF03653">
    <property type="entry name" value="UPF0093"/>
    <property type="match status" value="1"/>
</dbReference>
<keyword evidence="5 14" id="KW-1003">Cell membrane</keyword>
<comment type="cofactor">
    <cofactor evidence="14">
        <name>heme b</name>
        <dbReference type="ChEBI" id="CHEBI:60344"/>
    </cofactor>
    <text evidence="14">Binds 1 heme b (iron(II)-protoporphyrin IX) group per subunit.</text>
</comment>
<evidence type="ECO:0000256" key="13">
    <source>
        <dbReference type="ARBA" id="ARBA00048390"/>
    </source>
</evidence>
<keyword evidence="7 15" id="KW-0812">Transmembrane</keyword>
<evidence type="ECO:0000313" key="17">
    <source>
        <dbReference type="Proteomes" id="UP001589891"/>
    </source>
</evidence>
<keyword evidence="9 15" id="KW-1133">Transmembrane helix</keyword>
<keyword evidence="17" id="KW-1185">Reference proteome</keyword>
<protein>
    <recommendedName>
        <fullName evidence="4 14">Protoporphyrinogen IX oxidase</fullName>
        <ecNumber evidence="14">1.3.99.-</ecNumber>
    </recommendedName>
</protein>
<evidence type="ECO:0000256" key="10">
    <source>
        <dbReference type="ARBA" id="ARBA00023002"/>
    </source>
</evidence>
<feature type="transmembrane region" description="Helical" evidence="15">
    <location>
        <begin position="6"/>
        <end position="27"/>
    </location>
</feature>
<evidence type="ECO:0000256" key="1">
    <source>
        <dbReference type="ARBA" id="ARBA00004651"/>
    </source>
</evidence>
<comment type="caution">
    <text evidence="16">The sequence shown here is derived from an EMBL/GenBank/DDBJ whole genome shotgun (WGS) entry which is preliminary data.</text>
</comment>
<evidence type="ECO:0000256" key="6">
    <source>
        <dbReference type="ARBA" id="ARBA00022617"/>
    </source>
</evidence>
<evidence type="ECO:0000313" key="16">
    <source>
        <dbReference type="EMBL" id="MFC0711427.1"/>
    </source>
</evidence>
<sequence length="137" mass="14548">MPWLLVVHIVFLLVWCGTLLYLPALIADSYGADFDPSREPGILPPRRLFNLLATPAALLTIASGTLLFLAQGIFGVWLVLKLTAVAVMAICHVGCGALILRLESEPRSGVAFPCVVLAATSALAVLCAVWLVLAKPV</sequence>
<accession>A0ABV6SPH0</accession>
<feature type="transmembrane region" description="Helical" evidence="15">
    <location>
        <begin position="48"/>
        <end position="70"/>
    </location>
</feature>
<evidence type="ECO:0000256" key="4">
    <source>
        <dbReference type="ARBA" id="ARBA00017504"/>
    </source>
</evidence>
<comment type="function">
    <text evidence="14">Catalyzes the oxidation of protoporphyrinogen IX to protoporphyrin IX.</text>
</comment>
<dbReference type="EC" id="1.3.99.-" evidence="14"/>
<dbReference type="PANTHER" id="PTHR40255:SF1">
    <property type="entry name" value="PROTOPORPHYRINOGEN IX OXIDASE"/>
    <property type="match status" value="1"/>
</dbReference>
<keyword evidence="6 14" id="KW-0349">Heme</keyword>
<name>A0ABV6SPH0_AZOPA</name>
<evidence type="ECO:0000256" key="5">
    <source>
        <dbReference type="ARBA" id="ARBA00022475"/>
    </source>
</evidence>
<feature type="transmembrane region" description="Helical" evidence="15">
    <location>
        <begin position="112"/>
        <end position="133"/>
    </location>
</feature>
<evidence type="ECO:0000256" key="11">
    <source>
        <dbReference type="ARBA" id="ARBA00023004"/>
    </source>
</evidence>
<evidence type="ECO:0000256" key="7">
    <source>
        <dbReference type="ARBA" id="ARBA00022692"/>
    </source>
</evidence>
<keyword evidence="8 14" id="KW-0479">Metal-binding</keyword>
<comment type="catalytic activity">
    <reaction evidence="13 14">
        <text>protoporphyrinogen IX + 3 A = protoporphyrin IX + 3 AH2</text>
        <dbReference type="Rhea" id="RHEA:62000"/>
        <dbReference type="ChEBI" id="CHEBI:13193"/>
        <dbReference type="ChEBI" id="CHEBI:17499"/>
        <dbReference type="ChEBI" id="CHEBI:57306"/>
        <dbReference type="ChEBI" id="CHEBI:57307"/>
    </reaction>
</comment>
<evidence type="ECO:0000256" key="3">
    <source>
        <dbReference type="ARBA" id="ARBA00006501"/>
    </source>
</evidence>
<evidence type="ECO:0000256" key="15">
    <source>
        <dbReference type="SAM" id="Phobius"/>
    </source>
</evidence>
<evidence type="ECO:0000256" key="14">
    <source>
        <dbReference type="PIRNR" id="PIRNR004638"/>
    </source>
</evidence>
<dbReference type="PIRSF" id="PIRSF004638">
    <property type="entry name" value="UCP004638"/>
    <property type="match status" value="1"/>
</dbReference>
<proteinExistence type="inferred from homology"/>